<protein>
    <submittedName>
        <fullName evidence="2">Uncharacterized protein</fullName>
    </submittedName>
</protein>
<evidence type="ECO:0000313" key="2">
    <source>
        <dbReference type="EMBL" id="KAB0336275.1"/>
    </source>
</evidence>
<keyword evidence="3" id="KW-1185">Reference proteome</keyword>
<organism evidence="2 3">
    <name type="scientific">Muntiacus muntjak</name>
    <name type="common">Barking deer</name>
    <name type="synonym">Indian muntjac</name>
    <dbReference type="NCBI Taxonomy" id="9888"/>
    <lineage>
        <taxon>Eukaryota</taxon>
        <taxon>Metazoa</taxon>
        <taxon>Chordata</taxon>
        <taxon>Craniata</taxon>
        <taxon>Vertebrata</taxon>
        <taxon>Euteleostomi</taxon>
        <taxon>Mammalia</taxon>
        <taxon>Eutheria</taxon>
        <taxon>Laurasiatheria</taxon>
        <taxon>Artiodactyla</taxon>
        <taxon>Ruminantia</taxon>
        <taxon>Pecora</taxon>
        <taxon>Cervidae</taxon>
        <taxon>Muntiacinae</taxon>
        <taxon>Muntiacus</taxon>
    </lineage>
</organism>
<dbReference type="EMBL" id="VCEA01024730">
    <property type="protein sequence ID" value="KAB0336274.1"/>
    <property type="molecule type" value="Genomic_DNA"/>
</dbReference>
<reference evidence="2 3" key="1">
    <citation type="submission" date="2019-06" db="EMBL/GenBank/DDBJ databases">
        <title>Discovery of a novel chromosome fission-fusion reversal in muntjac.</title>
        <authorList>
            <person name="Mudd A.B."/>
            <person name="Bredeson J.V."/>
            <person name="Baum R."/>
            <person name="Hockemeyer D."/>
            <person name="Rokhsar D.S."/>
        </authorList>
    </citation>
    <scope>NUCLEOTIDE SEQUENCE [LARGE SCALE GENOMIC DNA]</scope>
    <source>
        <strain evidence="2">UTSW_UCB_Mm</strain>
        <tissue evidence="2">Fibroblast cell line</tissue>
    </source>
</reference>
<sequence>DEMEFYLGKKCAYVYKVK</sequence>
<dbReference type="Proteomes" id="UP000326458">
    <property type="component" value="Unassembled WGS sequence"/>
</dbReference>
<proteinExistence type="predicted"/>
<feature type="non-terminal residue" evidence="2">
    <location>
        <position position="18"/>
    </location>
</feature>
<gene>
    <name evidence="2" type="ORF">FD754_025721</name>
    <name evidence="1" type="ORF">FD754_025722</name>
</gene>
<accession>A0A5N3UHJ1</accession>
<evidence type="ECO:0000313" key="1">
    <source>
        <dbReference type="EMBL" id="KAB0336274.1"/>
    </source>
</evidence>
<dbReference type="EMBL" id="VCEA01024729">
    <property type="protein sequence ID" value="KAB0336275.1"/>
    <property type="molecule type" value="Genomic_DNA"/>
</dbReference>
<dbReference type="AlphaFoldDB" id="A0A5N3UHJ1"/>
<evidence type="ECO:0000313" key="3">
    <source>
        <dbReference type="Proteomes" id="UP000326458"/>
    </source>
</evidence>
<name>A0A5N3UHJ1_MUNMU</name>
<comment type="caution">
    <text evidence="2">The sequence shown here is derived from an EMBL/GenBank/DDBJ whole genome shotgun (WGS) entry which is preliminary data.</text>
</comment>
<feature type="non-terminal residue" evidence="2">
    <location>
        <position position="1"/>
    </location>
</feature>